<evidence type="ECO:0000313" key="1">
    <source>
        <dbReference type="EMBL" id="JAD22282.1"/>
    </source>
</evidence>
<protein>
    <submittedName>
        <fullName evidence="1">Uncharacterized protein</fullName>
    </submittedName>
</protein>
<name>A0A0A8YHV6_ARUDO</name>
<reference evidence="1" key="2">
    <citation type="journal article" date="2015" name="Data Brief">
        <title>Shoot transcriptome of the giant reed, Arundo donax.</title>
        <authorList>
            <person name="Barrero R.A."/>
            <person name="Guerrero F.D."/>
            <person name="Moolhuijzen P."/>
            <person name="Goolsby J.A."/>
            <person name="Tidwell J."/>
            <person name="Bellgard S.E."/>
            <person name="Bellgard M.I."/>
        </authorList>
    </citation>
    <scope>NUCLEOTIDE SEQUENCE</scope>
    <source>
        <tissue evidence="1">Shoot tissue taken approximately 20 cm above the soil surface</tissue>
    </source>
</reference>
<accession>A0A0A8YHV6</accession>
<dbReference type="EMBL" id="GBRH01275613">
    <property type="protein sequence ID" value="JAD22282.1"/>
    <property type="molecule type" value="Transcribed_RNA"/>
</dbReference>
<proteinExistence type="predicted"/>
<reference evidence="1" key="1">
    <citation type="submission" date="2014-09" db="EMBL/GenBank/DDBJ databases">
        <authorList>
            <person name="Magalhaes I.L.F."/>
            <person name="Oliveira U."/>
            <person name="Santos F.R."/>
            <person name="Vidigal T.H.D.A."/>
            <person name="Brescovit A.D."/>
            <person name="Santos A.J."/>
        </authorList>
    </citation>
    <scope>NUCLEOTIDE SEQUENCE</scope>
    <source>
        <tissue evidence="1">Shoot tissue taken approximately 20 cm above the soil surface</tissue>
    </source>
</reference>
<organism evidence="1">
    <name type="scientific">Arundo donax</name>
    <name type="common">Giant reed</name>
    <name type="synonym">Donax arundinaceus</name>
    <dbReference type="NCBI Taxonomy" id="35708"/>
    <lineage>
        <taxon>Eukaryota</taxon>
        <taxon>Viridiplantae</taxon>
        <taxon>Streptophyta</taxon>
        <taxon>Embryophyta</taxon>
        <taxon>Tracheophyta</taxon>
        <taxon>Spermatophyta</taxon>
        <taxon>Magnoliopsida</taxon>
        <taxon>Liliopsida</taxon>
        <taxon>Poales</taxon>
        <taxon>Poaceae</taxon>
        <taxon>PACMAD clade</taxon>
        <taxon>Arundinoideae</taxon>
        <taxon>Arundineae</taxon>
        <taxon>Arundo</taxon>
    </lineage>
</organism>
<sequence>MINGTKEYKSFKNKRRRFLFFLNSKESFVG</sequence>
<dbReference type="AlphaFoldDB" id="A0A0A8YHV6"/>